<dbReference type="Gene3D" id="3.40.50.300">
    <property type="entry name" value="P-loop containing nucleotide triphosphate hydrolases"/>
    <property type="match status" value="1"/>
</dbReference>
<dbReference type="AlphaFoldDB" id="A0A841FQU1"/>
<comment type="caution">
    <text evidence="1">The sequence shown here is derived from an EMBL/GenBank/DDBJ whole genome shotgun (WGS) entry which is preliminary data.</text>
</comment>
<dbReference type="Proteomes" id="UP000548476">
    <property type="component" value="Unassembled WGS sequence"/>
</dbReference>
<reference evidence="1 2" key="1">
    <citation type="submission" date="2020-08" db="EMBL/GenBank/DDBJ databases">
        <title>Genomic Encyclopedia of Type Strains, Phase IV (KMG-IV): sequencing the most valuable type-strain genomes for metagenomic binning, comparative biology and taxonomic classification.</title>
        <authorList>
            <person name="Goeker M."/>
        </authorList>
    </citation>
    <scope>NUCLEOTIDE SEQUENCE [LARGE SCALE GENOMIC DNA]</scope>
    <source>
        <strain evidence="1 2">YIM 65646</strain>
    </source>
</reference>
<dbReference type="GO" id="GO:0016301">
    <property type="term" value="F:kinase activity"/>
    <property type="evidence" value="ECO:0007669"/>
    <property type="project" value="UniProtKB-KW"/>
</dbReference>
<dbReference type="RefSeq" id="WP_184790993.1">
    <property type="nucleotide sequence ID" value="NZ_BONT01000047.1"/>
</dbReference>
<dbReference type="SUPFAM" id="SSF52540">
    <property type="entry name" value="P-loop containing nucleoside triphosphate hydrolases"/>
    <property type="match status" value="1"/>
</dbReference>
<name>A0A841FQU1_9ACTN</name>
<accession>A0A841FQU1</accession>
<keyword evidence="2" id="KW-1185">Reference proteome</keyword>
<sequence>MSVEAQRVACVDELAAHGNPLTILDRSVDTLLAHAYALDQLLGFDVHRRVRARIQVLPHLRPDLTIYIDTPIDTLTARRATQGHPAELYFLHDPEFLRHTRDYFLAAPVPPASDRIITVNGNNAPDAIAAYVAAVVEHERSRA</sequence>
<proteinExistence type="predicted"/>
<organism evidence="1 2">
    <name type="scientific">Phytomonospora endophytica</name>
    <dbReference type="NCBI Taxonomy" id="714109"/>
    <lineage>
        <taxon>Bacteria</taxon>
        <taxon>Bacillati</taxon>
        <taxon>Actinomycetota</taxon>
        <taxon>Actinomycetes</taxon>
        <taxon>Micromonosporales</taxon>
        <taxon>Micromonosporaceae</taxon>
        <taxon>Phytomonospora</taxon>
    </lineage>
</organism>
<dbReference type="EMBL" id="JACHGT010000015">
    <property type="protein sequence ID" value="MBB6038204.1"/>
    <property type="molecule type" value="Genomic_DNA"/>
</dbReference>
<dbReference type="InterPro" id="IPR027417">
    <property type="entry name" value="P-loop_NTPase"/>
</dbReference>
<evidence type="ECO:0000313" key="2">
    <source>
        <dbReference type="Proteomes" id="UP000548476"/>
    </source>
</evidence>
<protein>
    <submittedName>
        <fullName evidence="1">Thymidylate kinase</fullName>
    </submittedName>
</protein>
<keyword evidence="1" id="KW-0808">Transferase</keyword>
<keyword evidence="1" id="KW-0418">Kinase</keyword>
<gene>
    <name evidence="1" type="ORF">HNR73_006084</name>
</gene>
<evidence type="ECO:0000313" key="1">
    <source>
        <dbReference type="EMBL" id="MBB6038204.1"/>
    </source>
</evidence>